<keyword evidence="2" id="KW-1185">Reference proteome</keyword>
<sequence length="164" mass="18641">MPSDHDQQQCHHHGHQDPSRVKELLHQRYHFLQHQHEAHHGPDSTVPALYLDEQLLDALSQDVDYQHHREYLAIEAWLVAAFTDQTGCYADPATRVGSVLPELVSIRAGHGYRCPTACPTTEEPDCDRCPACADGDHRQQAQATFALSQLLDQAQWNAYRELQD</sequence>
<protein>
    <submittedName>
        <fullName evidence="1">Uncharacterized protein</fullName>
    </submittedName>
</protein>
<organism evidence="1 2">
    <name type="scientific">Streptacidiphilus alkalitolerans</name>
    <dbReference type="NCBI Taxonomy" id="3342712"/>
    <lineage>
        <taxon>Bacteria</taxon>
        <taxon>Bacillati</taxon>
        <taxon>Actinomycetota</taxon>
        <taxon>Actinomycetes</taxon>
        <taxon>Kitasatosporales</taxon>
        <taxon>Streptomycetaceae</taxon>
        <taxon>Streptacidiphilus</taxon>
    </lineage>
</organism>
<dbReference type="RefSeq" id="WP_380528138.1">
    <property type="nucleotide sequence ID" value="NZ_JBHFAA010000025.1"/>
</dbReference>
<gene>
    <name evidence="1" type="ORF">ACEZCY_36185</name>
</gene>
<accession>A0ABV6WS71</accession>
<evidence type="ECO:0000313" key="1">
    <source>
        <dbReference type="EMBL" id="MFC1428617.1"/>
    </source>
</evidence>
<proteinExistence type="predicted"/>
<dbReference type="Proteomes" id="UP001592529">
    <property type="component" value="Unassembled WGS sequence"/>
</dbReference>
<name>A0ABV6WS71_9ACTN</name>
<comment type="caution">
    <text evidence="1">The sequence shown here is derived from an EMBL/GenBank/DDBJ whole genome shotgun (WGS) entry which is preliminary data.</text>
</comment>
<evidence type="ECO:0000313" key="2">
    <source>
        <dbReference type="Proteomes" id="UP001592529"/>
    </source>
</evidence>
<reference evidence="1 2" key="1">
    <citation type="submission" date="2024-09" db="EMBL/GenBank/DDBJ databases">
        <authorList>
            <person name="Lee S.D."/>
        </authorList>
    </citation>
    <scope>NUCLEOTIDE SEQUENCE [LARGE SCALE GENOMIC DNA]</scope>
    <source>
        <strain evidence="1 2">N1-12</strain>
    </source>
</reference>
<dbReference type="EMBL" id="JBHFAA010000025">
    <property type="protein sequence ID" value="MFC1428617.1"/>
    <property type="molecule type" value="Genomic_DNA"/>
</dbReference>